<protein>
    <submittedName>
        <fullName evidence="1">Uncharacterized protein</fullName>
    </submittedName>
</protein>
<reference evidence="1" key="2">
    <citation type="journal article" date="2015" name="Fish Shellfish Immunol.">
        <title>Early steps in the European eel (Anguilla anguilla)-Vibrio vulnificus interaction in the gills: Role of the RtxA13 toxin.</title>
        <authorList>
            <person name="Callol A."/>
            <person name="Pajuelo D."/>
            <person name="Ebbesson L."/>
            <person name="Teles M."/>
            <person name="MacKenzie S."/>
            <person name="Amaro C."/>
        </authorList>
    </citation>
    <scope>NUCLEOTIDE SEQUENCE</scope>
</reference>
<name>A0A0E9UF96_ANGAN</name>
<sequence length="26" mass="3192">MLFSWLVYTEDIHKLCKLHCFNHPES</sequence>
<reference evidence="1" key="1">
    <citation type="submission" date="2014-11" db="EMBL/GenBank/DDBJ databases">
        <authorList>
            <person name="Amaro Gonzalez C."/>
        </authorList>
    </citation>
    <scope>NUCLEOTIDE SEQUENCE</scope>
</reference>
<organism evidence="1">
    <name type="scientific">Anguilla anguilla</name>
    <name type="common">European freshwater eel</name>
    <name type="synonym">Muraena anguilla</name>
    <dbReference type="NCBI Taxonomy" id="7936"/>
    <lineage>
        <taxon>Eukaryota</taxon>
        <taxon>Metazoa</taxon>
        <taxon>Chordata</taxon>
        <taxon>Craniata</taxon>
        <taxon>Vertebrata</taxon>
        <taxon>Euteleostomi</taxon>
        <taxon>Actinopterygii</taxon>
        <taxon>Neopterygii</taxon>
        <taxon>Teleostei</taxon>
        <taxon>Anguilliformes</taxon>
        <taxon>Anguillidae</taxon>
        <taxon>Anguilla</taxon>
    </lineage>
</organism>
<dbReference type="EMBL" id="GBXM01044687">
    <property type="protein sequence ID" value="JAH63890.1"/>
    <property type="molecule type" value="Transcribed_RNA"/>
</dbReference>
<accession>A0A0E9UF96</accession>
<proteinExistence type="predicted"/>
<evidence type="ECO:0000313" key="1">
    <source>
        <dbReference type="EMBL" id="JAH63890.1"/>
    </source>
</evidence>
<dbReference type="AlphaFoldDB" id="A0A0E9UF96"/>